<evidence type="ECO:0000256" key="6">
    <source>
        <dbReference type="ARBA" id="ARBA00022840"/>
    </source>
</evidence>
<reference evidence="9 10" key="1">
    <citation type="submission" date="2019-01" db="EMBL/GenBank/DDBJ databases">
        <title>Chengkuizengella sp. nov., isolated from deep-sea sediment of East Pacific Ocean.</title>
        <authorList>
            <person name="Yang J."/>
            <person name="Lai Q."/>
            <person name="Shao Z."/>
        </authorList>
    </citation>
    <scope>NUCLEOTIDE SEQUENCE [LARGE SCALE GENOMIC DNA]</scope>
    <source>
        <strain evidence="9 10">YPA3-1-1</strain>
    </source>
</reference>
<dbReference type="GO" id="GO:0004592">
    <property type="term" value="F:pantoate-beta-alanine ligase activity"/>
    <property type="evidence" value="ECO:0007669"/>
    <property type="project" value="UniProtKB-UniRule"/>
</dbReference>
<evidence type="ECO:0000256" key="1">
    <source>
        <dbReference type="ARBA" id="ARBA00004990"/>
    </source>
</evidence>
<dbReference type="InterPro" id="IPR042176">
    <property type="entry name" value="Pantoate_ligase_C"/>
</dbReference>
<dbReference type="GO" id="GO:0005829">
    <property type="term" value="C:cytosol"/>
    <property type="evidence" value="ECO:0007669"/>
    <property type="project" value="TreeGrafter"/>
</dbReference>
<dbReference type="Gene3D" id="3.40.50.620">
    <property type="entry name" value="HUPs"/>
    <property type="match status" value="1"/>
</dbReference>
<dbReference type="SUPFAM" id="SSF52374">
    <property type="entry name" value="Nucleotidylyl transferase"/>
    <property type="match status" value="1"/>
</dbReference>
<evidence type="ECO:0000256" key="5">
    <source>
        <dbReference type="ARBA" id="ARBA00022741"/>
    </source>
</evidence>
<dbReference type="InterPro" id="IPR003721">
    <property type="entry name" value="Pantoate_ligase"/>
</dbReference>
<comment type="subcellular location">
    <subcellularLocation>
        <location evidence="8">Cytoplasm</location>
    </subcellularLocation>
</comment>
<organism evidence="9 10">
    <name type="scientific">Chengkuizengella marina</name>
    <dbReference type="NCBI Taxonomy" id="2507566"/>
    <lineage>
        <taxon>Bacteria</taxon>
        <taxon>Bacillati</taxon>
        <taxon>Bacillota</taxon>
        <taxon>Bacilli</taxon>
        <taxon>Bacillales</taxon>
        <taxon>Paenibacillaceae</taxon>
        <taxon>Chengkuizengella</taxon>
    </lineage>
</organism>
<dbReference type="PANTHER" id="PTHR21299">
    <property type="entry name" value="CYTIDYLATE KINASE/PANTOATE-BETA-ALANINE LIGASE"/>
    <property type="match status" value="1"/>
</dbReference>
<feature type="binding site" evidence="8">
    <location>
        <position position="61"/>
    </location>
    <ligand>
        <name>beta-alanine</name>
        <dbReference type="ChEBI" id="CHEBI:57966"/>
    </ligand>
</feature>
<dbReference type="CDD" id="cd00560">
    <property type="entry name" value="PanC"/>
    <property type="match status" value="1"/>
</dbReference>
<keyword evidence="6 8" id="KW-0067">ATP-binding</keyword>
<evidence type="ECO:0000256" key="2">
    <source>
        <dbReference type="ARBA" id="ARBA00009256"/>
    </source>
</evidence>
<dbReference type="OrthoDB" id="9773087at2"/>
<keyword evidence="10" id="KW-1185">Reference proteome</keyword>
<feature type="binding site" evidence="8">
    <location>
        <begin position="184"/>
        <end position="187"/>
    </location>
    <ligand>
        <name>ATP</name>
        <dbReference type="ChEBI" id="CHEBI:30616"/>
    </ligand>
</feature>
<gene>
    <name evidence="8" type="primary">panC</name>
    <name evidence="9" type="ORF">ERL59_16275</name>
</gene>
<dbReference type="UniPathway" id="UPA00028">
    <property type="reaction ID" value="UER00005"/>
</dbReference>
<dbReference type="GO" id="GO:0015940">
    <property type="term" value="P:pantothenate biosynthetic process"/>
    <property type="evidence" value="ECO:0007669"/>
    <property type="project" value="UniProtKB-UniRule"/>
</dbReference>
<evidence type="ECO:0000313" key="9">
    <source>
        <dbReference type="EMBL" id="NBI30506.1"/>
    </source>
</evidence>
<feature type="binding site" evidence="8">
    <location>
        <begin position="147"/>
        <end position="150"/>
    </location>
    <ligand>
        <name>ATP</name>
        <dbReference type="ChEBI" id="CHEBI:30616"/>
    </ligand>
</feature>
<comment type="pathway">
    <text evidence="1 8">Cofactor biosynthesis; (R)-pantothenate biosynthesis; (R)-pantothenate from (R)-pantoate and beta-alanine: step 1/1.</text>
</comment>
<sequence length="306" mass="34735">MEVMNTISQLKQFIYHNKEQKQSIGFVPTMGYLHEGHRSLMQKAKSECDIVVLSIFVNPLQFGPNEDFEVYPRDTERDLQIAQDMNIDVVFLPTVKEMYPSEVNTKVSVSNLTSRLCGASRPGHFDGVSTVVMKLLNIVEPDKAFFGQKDAQQVAVITQMVFDLNMNVEIVPCPIIREKDGLALSSRNVYLNDEERVQAIRLFEALELSERWIGEMNVTTEVLQKHLYAHISSAPLAKIDYIEILSYPDLQPIEKTNTVTQILADKEIIVALAVKFGKTRLIDNRIYTNNTIKVKKQPDLGGIVYV</sequence>
<dbReference type="HAMAP" id="MF_00158">
    <property type="entry name" value="PanC"/>
    <property type="match status" value="1"/>
</dbReference>
<protein>
    <recommendedName>
        <fullName evidence="8">Pantothenate synthetase</fullName>
        <shortName evidence="8">PS</shortName>
        <ecNumber evidence="8">6.3.2.1</ecNumber>
    </recommendedName>
    <alternativeName>
        <fullName evidence="8">Pantoate--beta-alanine ligase</fullName>
    </alternativeName>
    <alternativeName>
        <fullName evidence="8">Pantoate-activating enzyme</fullName>
    </alternativeName>
</protein>
<comment type="function">
    <text evidence="8">Catalyzes the condensation of pantoate with beta-alanine in an ATP-dependent reaction via a pantoyl-adenylate intermediate.</text>
</comment>
<feature type="binding site" evidence="8">
    <location>
        <position position="61"/>
    </location>
    <ligand>
        <name>(R)-pantoate</name>
        <dbReference type="ChEBI" id="CHEBI:15980"/>
    </ligand>
</feature>
<dbReference type="InterPro" id="IPR004821">
    <property type="entry name" value="Cyt_trans-like"/>
</dbReference>
<keyword evidence="4 8" id="KW-0566">Pantothenate biosynthesis</keyword>
<dbReference type="RefSeq" id="WP_160647312.1">
    <property type="nucleotide sequence ID" value="NZ_SIJB01000032.1"/>
</dbReference>
<keyword evidence="8" id="KW-0963">Cytoplasm</keyword>
<proteinExistence type="inferred from homology"/>
<comment type="miscellaneous">
    <text evidence="8">The reaction proceeds by a bi uni uni bi ping pong mechanism.</text>
</comment>
<dbReference type="PANTHER" id="PTHR21299:SF1">
    <property type="entry name" value="PANTOATE--BETA-ALANINE LIGASE"/>
    <property type="match status" value="1"/>
</dbReference>
<dbReference type="NCBIfam" id="TIGR00125">
    <property type="entry name" value="cyt_tran_rel"/>
    <property type="match status" value="1"/>
</dbReference>
<comment type="catalytic activity">
    <reaction evidence="7 8">
        <text>(R)-pantoate + beta-alanine + ATP = (R)-pantothenate + AMP + diphosphate + H(+)</text>
        <dbReference type="Rhea" id="RHEA:10912"/>
        <dbReference type="ChEBI" id="CHEBI:15378"/>
        <dbReference type="ChEBI" id="CHEBI:15980"/>
        <dbReference type="ChEBI" id="CHEBI:29032"/>
        <dbReference type="ChEBI" id="CHEBI:30616"/>
        <dbReference type="ChEBI" id="CHEBI:33019"/>
        <dbReference type="ChEBI" id="CHEBI:57966"/>
        <dbReference type="ChEBI" id="CHEBI:456215"/>
        <dbReference type="EC" id="6.3.2.1"/>
    </reaction>
</comment>
<dbReference type="FunFam" id="3.40.50.620:FF:000013">
    <property type="entry name" value="Pantothenate synthetase"/>
    <property type="match status" value="1"/>
</dbReference>
<dbReference type="Proteomes" id="UP000448943">
    <property type="component" value="Unassembled WGS sequence"/>
</dbReference>
<dbReference type="AlphaFoldDB" id="A0A6N9Q6L7"/>
<dbReference type="Pfam" id="PF02569">
    <property type="entry name" value="Pantoate_ligase"/>
    <property type="match status" value="1"/>
</dbReference>
<evidence type="ECO:0000313" key="10">
    <source>
        <dbReference type="Proteomes" id="UP000448943"/>
    </source>
</evidence>
<keyword evidence="3 8" id="KW-0436">Ligase</keyword>
<dbReference type="EMBL" id="SIJB01000032">
    <property type="protein sequence ID" value="NBI30506.1"/>
    <property type="molecule type" value="Genomic_DNA"/>
</dbReference>
<feature type="binding site" evidence="8">
    <location>
        <position position="153"/>
    </location>
    <ligand>
        <name>(R)-pantoate</name>
        <dbReference type="ChEBI" id="CHEBI:15980"/>
    </ligand>
</feature>
<name>A0A6N9Q6L7_9BACL</name>
<evidence type="ECO:0000256" key="4">
    <source>
        <dbReference type="ARBA" id="ARBA00022655"/>
    </source>
</evidence>
<comment type="subunit">
    <text evidence="8">Homodimer.</text>
</comment>
<evidence type="ECO:0000256" key="7">
    <source>
        <dbReference type="ARBA" id="ARBA00048258"/>
    </source>
</evidence>
<feature type="active site" description="Proton donor" evidence="8">
    <location>
        <position position="37"/>
    </location>
</feature>
<dbReference type="Gene3D" id="3.30.1300.10">
    <property type="entry name" value="Pantoate-beta-alanine ligase, C-terminal domain"/>
    <property type="match status" value="1"/>
</dbReference>
<evidence type="ECO:0000256" key="8">
    <source>
        <dbReference type="HAMAP-Rule" id="MF_00158"/>
    </source>
</evidence>
<dbReference type="EC" id="6.3.2.1" evidence="8"/>
<evidence type="ECO:0000256" key="3">
    <source>
        <dbReference type="ARBA" id="ARBA00022598"/>
    </source>
</evidence>
<accession>A0A6N9Q6L7</accession>
<keyword evidence="5 8" id="KW-0547">Nucleotide-binding</keyword>
<dbReference type="NCBIfam" id="TIGR00018">
    <property type="entry name" value="panC"/>
    <property type="match status" value="1"/>
</dbReference>
<comment type="similarity">
    <text evidence="2 8">Belongs to the pantothenate synthetase family.</text>
</comment>
<comment type="caution">
    <text evidence="9">The sequence shown here is derived from an EMBL/GenBank/DDBJ whole genome shotgun (WGS) entry which is preliminary data.</text>
</comment>
<dbReference type="InterPro" id="IPR014729">
    <property type="entry name" value="Rossmann-like_a/b/a_fold"/>
</dbReference>
<feature type="binding site" evidence="8">
    <location>
        <begin position="30"/>
        <end position="37"/>
    </location>
    <ligand>
        <name>ATP</name>
        <dbReference type="ChEBI" id="CHEBI:30616"/>
    </ligand>
</feature>
<feature type="binding site" evidence="8">
    <location>
        <position position="176"/>
    </location>
    <ligand>
        <name>ATP</name>
        <dbReference type="ChEBI" id="CHEBI:30616"/>
    </ligand>
</feature>
<dbReference type="GO" id="GO:0005524">
    <property type="term" value="F:ATP binding"/>
    <property type="evidence" value="ECO:0007669"/>
    <property type="project" value="UniProtKB-KW"/>
</dbReference>